<dbReference type="EMBL" id="JACOQK010000001">
    <property type="protein sequence ID" value="MBC5786770.1"/>
    <property type="molecule type" value="Genomic_DNA"/>
</dbReference>
<dbReference type="RefSeq" id="WP_186996000.1">
    <property type="nucleotide sequence ID" value="NZ_JACOQK010000001.1"/>
</dbReference>
<reference evidence="1 2" key="1">
    <citation type="submission" date="2020-08" db="EMBL/GenBank/DDBJ databases">
        <title>Genome public.</title>
        <authorList>
            <person name="Liu C."/>
            <person name="Sun Q."/>
        </authorList>
    </citation>
    <scope>NUCLEOTIDE SEQUENCE [LARGE SCALE GENOMIC DNA]</scope>
    <source>
        <strain evidence="1 2">NSJ-27</strain>
    </source>
</reference>
<name>A0ABR7INR1_9CLOT</name>
<comment type="caution">
    <text evidence="1">The sequence shown here is derived from an EMBL/GenBank/DDBJ whole genome shotgun (WGS) entry which is preliminary data.</text>
</comment>
<sequence length="116" mass="13525">MLQGNSIVDGYFNGHDPFVAFRCKCCDEYTDIDEIYQGLCDDCVKRIVHDAAYIPDIRKKYLKENPTSFRDWLVANTTAEDFLDIYFNGERAEDIEVDFCLESELFTPFVLEEDPE</sequence>
<protein>
    <submittedName>
        <fullName evidence="1">Uncharacterized protein</fullName>
    </submittedName>
</protein>
<organism evidence="1 2">
    <name type="scientific">Clostridium facile</name>
    <dbReference type="NCBI Taxonomy" id="2763035"/>
    <lineage>
        <taxon>Bacteria</taxon>
        <taxon>Bacillati</taxon>
        <taxon>Bacillota</taxon>
        <taxon>Clostridia</taxon>
        <taxon>Eubacteriales</taxon>
        <taxon>Clostridiaceae</taxon>
        <taxon>Clostridium</taxon>
    </lineage>
</organism>
<evidence type="ECO:0000313" key="1">
    <source>
        <dbReference type="EMBL" id="MBC5786770.1"/>
    </source>
</evidence>
<dbReference type="Proteomes" id="UP000649151">
    <property type="component" value="Unassembled WGS sequence"/>
</dbReference>
<gene>
    <name evidence="1" type="ORF">H8Z77_01875</name>
</gene>
<accession>A0ABR7INR1</accession>
<proteinExistence type="predicted"/>
<evidence type="ECO:0000313" key="2">
    <source>
        <dbReference type="Proteomes" id="UP000649151"/>
    </source>
</evidence>
<keyword evidence="2" id="KW-1185">Reference proteome</keyword>